<dbReference type="AlphaFoldDB" id="A0AAV2ATA6"/>
<dbReference type="EMBL" id="CAXIEN010000215">
    <property type="protein sequence ID" value="CAL1287246.1"/>
    <property type="molecule type" value="Genomic_DNA"/>
</dbReference>
<feature type="transmembrane region" description="Helical" evidence="1">
    <location>
        <begin position="141"/>
        <end position="161"/>
    </location>
</feature>
<evidence type="ECO:0000313" key="3">
    <source>
        <dbReference type="Proteomes" id="UP001497382"/>
    </source>
</evidence>
<evidence type="ECO:0000256" key="1">
    <source>
        <dbReference type="SAM" id="Phobius"/>
    </source>
</evidence>
<keyword evidence="1" id="KW-1133">Transmembrane helix</keyword>
<proteinExistence type="predicted"/>
<gene>
    <name evidence="2" type="ORF">LARSCL_LOCUS14717</name>
</gene>
<organism evidence="2 3">
    <name type="scientific">Larinioides sclopetarius</name>
    <dbReference type="NCBI Taxonomy" id="280406"/>
    <lineage>
        <taxon>Eukaryota</taxon>
        <taxon>Metazoa</taxon>
        <taxon>Ecdysozoa</taxon>
        <taxon>Arthropoda</taxon>
        <taxon>Chelicerata</taxon>
        <taxon>Arachnida</taxon>
        <taxon>Araneae</taxon>
        <taxon>Araneomorphae</taxon>
        <taxon>Entelegynae</taxon>
        <taxon>Araneoidea</taxon>
        <taxon>Araneidae</taxon>
        <taxon>Larinioides</taxon>
    </lineage>
</organism>
<feature type="transmembrane region" description="Helical" evidence="1">
    <location>
        <begin position="93"/>
        <end position="114"/>
    </location>
</feature>
<comment type="caution">
    <text evidence="2">The sequence shown here is derived from an EMBL/GenBank/DDBJ whole genome shotgun (WGS) entry which is preliminary data.</text>
</comment>
<accession>A0AAV2ATA6</accession>
<sequence>MLKLRIGLFLYQHKLPIRSTASIIRTQNLSTSCSKASCTSLLANNLLRSSSPVLIPSRTFWETFPSTERSFHAKDELDKNNYELVYRSTIFNYAFYGQLVGELLVISQITYALYHGLNYFLTGKVIPLVKEIGSFTVTYDLASLVVLTIFTLQNVFVLMAAQKALLRVYHKKDTDEYIFVSLGINPLKTRKVICKPGELKCLHITNLTSMFRGNFQIEDRRYFLRYENFKTNYHYNRLVYEDN</sequence>
<dbReference type="Proteomes" id="UP001497382">
    <property type="component" value="Unassembled WGS sequence"/>
</dbReference>
<evidence type="ECO:0000313" key="2">
    <source>
        <dbReference type="EMBL" id="CAL1287246.1"/>
    </source>
</evidence>
<name>A0AAV2ATA6_9ARAC</name>
<keyword evidence="3" id="KW-1185">Reference proteome</keyword>
<reference evidence="2 3" key="1">
    <citation type="submission" date="2024-04" db="EMBL/GenBank/DDBJ databases">
        <authorList>
            <person name="Rising A."/>
            <person name="Reimegard J."/>
            <person name="Sonavane S."/>
            <person name="Akerstrom W."/>
            <person name="Nylinder S."/>
            <person name="Hedman E."/>
            <person name="Kallberg Y."/>
        </authorList>
    </citation>
    <scope>NUCLEOTIDE SEQUENCE [LARGE SCALE GENOMIC DNA]</scope>
</reference>
<protein>
    <submittedName>
        <fullName evidence="2">Uncharacterized protein</fullName>
    </submittedName>
</protein>
<keyword evidence="1" id="KW-0472">Membrane</keyword>
<keyword evidence="1" id="KW-0812">Transmembrane</keyword>